<gene>
    <name evidence="1" type="ORF">APR42_16165</name>
</gene>
<dbReference type="Proteomes" id="UP000051643">
    <property type="component" value="Unassembled WGS sequence"/>
</dbReference>
<evidence type="ECO:0000313" key="1">
    <source>
        <dbReference type="EMBL" id="KRG29547.1"/>
    </source>
</evidence>
<name>A0A0Q9Z9A7_9FLAO</name>
<evidence type="ECO:0000313" key="2">
    <source>
        <dbReference type="Proteomes" id="UP000051643"/>
    </source>
</evidence>
<sequence>MGNQGLMSQLQNKGLETWMHTNNFVCFKFIVPIGRFKGQEIEIALQGQQFPMLPPSGPHIKPHLLPITGGGGTHPYGGIHDRKVPTQEYQYWSRPFKGWTSGMTADDYLAFLRTLLDFE</sequence>
<protein>
    <submittedName>
        <fullName evidence="1">Uncharacterized protein</fullName>
    </submittedName>
</protein>
<reference evidence="1" key="1">
    <citation type="submission" date="2015-10" db="EMBL/GenBank/DDBJ databases">
        <title>Draft genome sequence of Salegentibacter mishustinae KCTC 12263.</title>
        <authorList>
            <person name="Lin W."/>
            <person name="Zheng Q."/>
        </authorList>
    </citation>
    <scope>NUCLEOTIDE SEQUENCE [LARGE SCALE GENOMIC DNA]</scope>
    <source>
        <strain evidence="1">KCTC 12263</strain>
    </source>
</reference>
<dbReference type="AlphaFoldDB" id="A0A0Q9Z9A7"/>
<comment type="caution">
    <text evidence="1">The sequence shown here is derived from an EMBL/GenBank/DDBJ whole genome shotgun (WGS) entry which is preliminary data.</text>
</comment>
<organism evidence="1 2">
    <name type="scientific">Salegentibacter mishustinae</name>
    <dbReference type="NCBI Taxonomy" id="270918"/>
    <lineage>
        <taxon>Bacteria</taxon>
        <taxon>Pseudomonadati</taxon>
        <taxon>Bacteroidota</taxon>
        <taxon>Flavobacteriia</taxon>
        <taxon>Flavobacteriales</taxon>
        <taxon>Flavobacteriaceae</taxon>
        <taxon>Salegentibacter</taxon>
    </lineage>
</organism>
<proteinExistence type="predicted"/>
<dbReference type="STRING" id="270918.APR42_16165"/>
<keyword evidence="2" id="KW-1185">Reference proteome</keyword>
<accession>A0A0Q9Z9A7</accession>
<dbReference type="EMBL" id="LKTP01000008">
    <property type="protein sequence ID" value="KRG29547.1"/>
    <property type="molecule type" value="Genomic_DNA"/>
</dbReference>